<reference evidence="3" key="1">
    <citation type="submission" date="2020-09" db="EMBL/GenBank/DDBJ databases">
        <title>Genome-Enabled Discovery of Anthraquinone Biosynthesis in Senna tora.</title>
        <authorList>
            <person name="Kang S.-H."/>
            <person name="Pandey R.P."/>
            <person name="Lee C.-M."/>
            <person name="Sim J.-S."/>
            <person name="Jeong J.-T."/>
            <person name="Choi B.-S."/>
            <person name="Jung M."/>
            <person name="Ginzburg D."/>
            <person name="Zhao K."/>
            <person name="Won S.Y."/>
            <person name="Oh T.-J."/>
            <person name="Yu Y."/>
            <person name="Kim N.-H."/>
            <person name="Lee O.R."/>
            <person name="Lee T.-H."/>
            <person name="Bashyal P."/>
            <person name="Kim T.-S."/>
            <person name="Lee W.-H."/>
            <person name="Kawkins C."/>
            <person name="Kim C.-K."/>
            <person name="Kim J.S."/>
            <person name="Ahn B.O."/>
            <person name="Rhee S.Y."/>
            <person name="Sohng J.K."/>
        </authorList>
    </citation>
    <scope>NUCLEOTIDE SEQUENCE</scope>
    <source>
        <tissue evidence="3">Leaf</tissue>
    </source>
</reference>
<comment type="caution">
    <text evidence="3">The sequence shown here is derived from an EMBL/GenBank/DDBJ whole genome shotgun (WGS) entry which is preliminary data.</text>
</comment>
<dbReference type="GO" id="GO:0046872">
    <property type="term" value="F:metal ion binding"/>
    <property type="evidence" value="ECO:0007669"/>
    <property type="project" value="UniProtKB-KW"/>
</dbReference>
<keyword evidence="1" id="KW-0479">Metal-binding</keyword>
<evidence type="ECO:0000313" key="4">
    <source>
        <dbReference type="Proteomes" id="UP000634136"/>
    </source>
</evidence>
<accession>A0A834TTK4</accession>
<evidence type="ECO:0000256" key="2">
    <source>
        <dbReference type="ARBA" id="ARBA00022833"/>
    </source>
</evidence>
<keyword evidence="2" id="KW-0862">Zinc</keyword>
<proteinExistence type="predicted"/>
<dbReference type="PANTHER" id="PTHR23180">
    <property type="entry name" value="CENTAURIN/ARF"/>
    <property type="match status" value="1"/>
</dbReference>
<organism evidence="3 4">
    <name type="scientific">Senna tora</name>
    <dbReference type="NCBI Taxonomy" id="362788"/>
    <lineage>
        <taxon>Eukaryota</taxon>
        <taxon>Viridiplantae</taxon>
        <taxon>Streptophyta</taxon>
        <taxon>Embryophyta</taxon>
        <taxon>Tracheophyta</taxon>
        <taxon>Spermatophyta</taxon>
        <taxon>Magnoliopsida</taxon>
        <taxon>eudicotyledons</taxon>
        <taxon>Gunneridae</taxon>
        <taxon>Pentapetalae</taxon>
        <taxon>rosids</taxon>
        <taxon>fabids</taxon>
        <taxon>Fabales</taxon>
        <taxon>Fabaceae</taxon>
        <taxon>Caesalpinioideae</taxon>
        <taxon>Cassia clade</taxon>
        <taxon>Senna</taxon>
    </lineage>
</organism>
<evidence type="ECO:0000256" key="1">
    <source>
        <dbReference type="ARBA" id="ARBA00022723"/>
    </source>
</evidence>
<dbReference type="InterPro" id="IPR027267">
    <property type="entry name" value="AH/BAR_dom_sf"/>
</dbReference>
<name>A0A834TTK4_9FABA</name>
<dbReference type="InterPro" id="IPR045258">
    <property type="entry name" value="ACAP1/2/3-like"/>
</dbReference>
<keyword evidence="4" id="KW-1185">Reference proteome</keyword>
<dbReference type="PANTHER" id="PTHR23180:SF244">
    <property type="entry name" value="ADP-RIBOSYLATION FACTOR GTPASE-ACTIVATING PROTEIN AGD2"/>
    <property type="match status" value="1"/>
</dbReference>
<evidence type="ECO:0000313" key="3">
    <source>
        <dbReference type="EMBL" id="KAF7827529.1"/>
    </source>
</evidence>
<dbReference type="OrthoDB" id="764379at2759"/>
<dbReference type="SUPFAM" id="SSF103657">
    <property type="entry name" value="BAR/IMD domain-like"/>
    <property type="match status" value="1"/>
</dbReference>
<dbReference type="Proteomes" id="UP000634136">
    <property type="component" value="Unassembled WGS sequence"/>
</dbReference>
<dbReference type="AlphaFoldDB" id="A0A834TTK4"/>
<gene>
    <name evidence="3" type="ORF">G2W53_018693</name>
</gene>
<dbReference type="GO" id="GO:0005096">
    <property type="term" value="F:GTPase activator activity"/>
    <property type="evidence" value="ECO:0007669"/>
    <property type="project" value="InterPro"/>
</dbReference>
<sequence length="177" mass="19204">MTKTATTSESERNNGVGVRQAGRFPNVSEAAGIWAAIAVEIVVGLLGLETSYAAQICPEVSTSFEDLIWDKSLTLGQEEKNRPGVKDLRKSDELTDRCEKLFKGCKKFMAALGEAYNGDIAFADALEVFGGGQDDPISVSIGGPIISKFISAFRELATFKELLRSQVSPWINMLCSF</sequence>
<dbReference type="EMBL" id="JAAIUW010000006">
    <property type="protein sequence ID" value="KAF7827529.1"/>
    <property type="molecule type" value="Genomic_DNA"/>
</dbReference>
<dbReference type="Gene3D" id="1.20.1270.60">
    <property type="entry name" value="Arfaptin homology (AH) domain/BAR domain"/>
    <property type="match status" value="1"/>
</dbReference>
<protein>
    <submittedName>
        <fullName evidence="3">ADP-ribosylation factor GTPase-activating protein AGD4-like isoform X1</fullName>
    </submittedName>
</protein>